<dbReference type="SMART" id="SM00756">
    <property type="entry name" value="VKc"/>
    <property type="match status" value="1"/>
</dbReference>
<evidence type="ECO:0000256" key="4">
    <source>
        <dbReference type="ARBA" id="ARBA00022989"/>
    </source>
</evidence>
<evidence type="ECO:0000256" key="3">
    <source>
        <dbReference type="ARBA" id="ARBA00022692"/>
    </source>
</evidence>
<feature type="domain" description="Vitamin K epoxide reductase" evidence="7">
    <location>
        <begin position="12"/>
        <end position="130"/>
    </location>
</feature>
<comment type="subcellular location">
    <subcellularLocation>
        <location evidence="1">Membrane</location>
        <topology evidence="1">Multi-pass membrane protein</topology>
    </subcellularLocation>
</comment>
<dbReference type="EMBL" id="BTRK01000003">
    <property type="protein sequence ID" value="GMR42374.1"/>
    <property type="molecule type" value="Genomic_DNA"/>
</dbReference>
<dbReference type="HAMAP" id="MF_00221">
    <property type="entry name" value="NRAMP"/>
    <property type="match status" value="1"/>
</dbReference>
<organism evidence="8 9">
    <name type="scientific">Pristionchus mayeri</name>
    <dbReference type="NCBI Taxonomy" id="1317129"/>
    <lineage>
        <taxon>Eukaryota</taxon>
        <taxon>Metazoa</taxon>
        <taxon>Ecdysozoa</taxon>
        <taxon>Nematoda</taxon>
        <taxon>Chromadorea</taxon>
        <taxon>Rhabditida</taxon>
        <taxon>Rhabditina</taxon>
        <taxon>Diplogasteromorpha</taxon>
        <taxon>Diplogasteroidea</taxon>
        <taxon>Neodiplogasteridae</taxon>
        <taxon>Pristionchus</taxon>
    </lineage>
</organism>
<feature type="transmembrane region" description="Helical" evidence="6">
    <location>
        <begin position="15"/>
        <end position="35"/>
    </location>
</feature>
<dbReference type="GO" id="GO:0042373">
    <property type="term" value="P:vitamin K metabolic process"/>
    <property type="evidence" value="ECO:0007669"/>
    <property type="project" value="InterPro"/>
</dbReference>
<proteinExistence type="inferred from homology"/>
<evidence type="ECO:0000313" key="9">
    <source>
        <dbReference type="Proteomes" id="UP001328107"/>
    </source>
</evidence>
<dbReference type="GO" id="GO:0047057">
    <property type="term" value="F:vitamin-K-epoxide reductase (warfarin-sensitive) activity"/>
    <property type="evidence" value="ECO:0007669"/>
    <property type="project" value="InterPro"/>
</dbReference>
<dbReference type="InterPro" id="IPR042406">
    <property type="entry name" value="VKORC1/VKORC1L1"/>
</dbReference>
<feature type="transmembrane region" description="Helical" evidence="6">
    <location>
        <begin position="370"/>
        <end position="392"/>
    </location>
</feature>
<dbReference type="NCBIfam" id="NF037982">
    <property type="entry name" value="Nramp_1"/>
    <property type="match status" value="1"/>
</dbReference>
<evidence type="ECO:0000256" key="6">
    <source>
        <dbReference type="SAM" id="Phobius"/>
    </source>
</evidence>
<comment type="caution">
    <text evidence="8">The sequence shown here is derived from an EMBL/GenBank/DDBJ whole genome shotgun (WGS) entry which is preliminary data.</text>
</comment>
<comment type="similarity">
    <text evidence="2">Belongs to the NRAMP family.</text>
</comment>
<feature type="transmembrane region" description="Helical" evidence="6">
    <location>
        <begin position="261"/>
        <end position="277"/>
    </location>
</feature>
<evidence type="ECO:0000256" key="2">
    <source>
        <dbReference type="ARBA" id="ARBA00006670"/>
    </source>
</evidence>
<evidence type="ECO:0000256" key="5">
    <source>
        <dbReference type="ARBA" id="ARBA00023136"/>
    </source>
</evidence>
<dbReference type="PANTHER" id="PTHR11706">
    <property type="entry name" value="SOLUTE CARRIER PROTEIN FAMILY 11 MEMBER"/>
    <property type="match status" value="1"/>
</dbReference>
<dbReference type="PANTHER" id="PTHR11706:SF32">
    <property type="entry name" value="NRAMP-LIKE TRANSPORTER SMF-3"/>
    <property type="match status" value="1"/>
</dbReference>
<reference evidence="9" key="1">
    <citation type="submission" date="2022-10" db="EMBL/GenBank/DDBJ databases">
        <title>Genome assembly of Pristionchus species.</title>
        <authorList>
            <person name="Yoshida K."/>
            <person name="Sommer R.J."/>
        </authorList>
    </citation>
    <scope>NUCLEOTIDE SEQUENCE [LARGE SCALE GENOMIC DNA]</scope>
    <source>
        <strain evidence="9">RS5460</strain>
    </source>
</reference>
<accession>A0AAN4ZN95</accession>
<keyword evidence="9" id="KW-1185">Reference proteome</keyword>
<dbReference type="GO" id="GO:0005384">
    <property type="term" value="F:manganese ion transmembrane transporter activity"/>
    <property type="evidence" value="ECO:0007669"/>
    <property type="project" value="TreeGrafter"/>
</dbReference>
<feature type="transmembrane region" description="Helical" evidence="6">
    <location>
        <begin position="222"/>
        <end position="240"/>
    </location>
</feature>
<dbReference type="GO" id="GO:0010008">
    <property type="term" value="C:endosome membrane"/>
    <property type="evidence" value="ECO:0007669"/>
    <property type="project" value="TreeGrafter"/>
</dbReference>
<dbReference type="GO" id="GO:0005886">
    <property type="term" value="C:plasma membrane"/>
    <property type="evidence" value="ECO:0007669"/>
    <property type="project" value="TreeGrafter"/>
</dbReference>
<feature type="transmembrane region" description="Helical" evidence="6">
    <location>
        <begin position="112"/>
        <end position="129"/>
    </location>
</feature>
<protein>
    <recommendedName>
        <fullName evidence="7">Vitamin K epoxide reductase domain-containing protein</fullName>
    </recommendedName>
</protein>
<keyword evidence="5 6" id="KW-0472">Membrane</keyword>
<feature type="transmembrane region" description="Helical" evidence="6">
    <location>
        <begin position="413"/>
        <end position="436"/>
    </location>
</feature>
<keyword evidence="4 6" id="KW-1133">Transmembrane helix</keyword>
<feature type="transmembrane region" description="Helical" evidence="6">
    <location>
        <begin position="596"/>
        <end position="621"/>
    </location>
</feature>
<dbReference type="InterPro" id="IPR001046">
    <property type="entry name" value="NRAMP_fam"/>
</dbReference>
<dbReference type="GO" id="GO:0015086">
    <property type="term" value="F:cadmium ion transmembrane transporter activity"/>
    <property type="evidence" value="ECO:0007669"/>
    <property type="project" value="TreeGrafter"/>
</dbReference>
<feature type="transmembrane region" description="Helical" evidence="6">
    <location>
        <begin position="88"/>
        <end position="106"/>
    </location>
</feature>
<dbReference type="CDD" id="cd12917">
    <property type="entry name" value="VKOR_euk"/>
    <property type="match status" value="1"/>
</dbReference>
<name>A0AAN4ZN95_9BILA</name>
<dbReference type="Proteomes" id="UP001328107">
    <property type="component" value="Unassembled WGS sequence"/>
</dbReference>
<feature type="transmembrane region" description="Helical" evidence="6">
    <location>
        <begin position="482"/>
        <end position="503"/>
    </location>
</feature>
<feature type="transmembrane region" description="Helical" evidence="6">
    <location>
        <begin position="328"/>
        <end position="350"/>
    </location>
</feature>
<sequence>MSAITTVLPKMLHSLGNWTLVWTGLGILVSSYALYIETKFEINREFIAACDISELISCTKVLDSRFAIGFGLIAPLFGEESLLNQKNAMYGLVVYFIISVLSRFSSPSLIRLNLYIIYGITLVSIYSMAGDDHWESQSKHVEECLPSTKESFSHISEKVVEEDTRSEEENLVDIPDTDDKCLDFHKLWLFTGPGFLMSIAYLDPGNIESDLQSGVMAKYKLIWVLLLSHVLGLILQRISARLGVVAGKDMAQIAHEYYPRVPRIILWIMVEIAIIGSDMQEVIGTATSIYLLTNGFIPLWAGVLLTILDTFSFMFLEKYGIRKFEAFFCLLIAIMAATFGYQFFVAAPDAGLLFEGMFFPWCEGCGEQQLLQAVSIVGAVIMPHNLYLHSALVKSRKIDRSKKHRVSEANKYYFMESAIALFCSFIINVFVMSVFAQSFSGKTNNELRDTCHNKTNGMPDFYKDVFPANDGLAESDIYEAGVFLGCTFGVASLYIWAVGILAAGQSSTMTGTYAGQFAMEGFIQISLPRWKRILITRSLAIAPTLVVTIFAEGIESLSGMNDLLNCVMMLQLPFALLPVLTFVSDRRVMGCFRASLPLKIFSIICSLGVVAINLFFVYSYVDDNFGFTAITIPIVAVFGVLYLLYIAYLFVYAFIGGGLFMPSQNSKFFPPPNYSIFTLPWEEDNQNKISYF</sequence>
<dbReference type="AlphaFoldDB" id="A0AAN4ZN95"/>
<feature type="transmembrane region" description="Helical" evidence="6">
    <location>
        <begin position="297"/>
        <end position="316"/>
    </location>
</feature>
<dbReference type="InterPro" id="IPR012932">
    <property type="entry name" value="VKOR"/>
</dbReference>
<dbReference type="GO" id="GO:0005381">
    <property type="term" value="F:iron ion transmembrane transporter activity"/>
    <property type="evidence" value="ECO:0007669"/>
    <property type="project" value="TreeGrafter"/>
</dbReference>
<feature type="transmembrane region" description="Helical" evidence="6">
    <location>
        <begin position="563"/>
        <end position="584"/>
    </location>
</feature>
<feature type="transmembrane region" description="Helical" evidence="6">
    <location>
        <begin position="534"/>
        <end position="551"/>
    </location>
</feature>
<feature type="transmembrane region" description="Helical" evidence="6">
    <location>
        <begin position="627"/>
        <end position="655"/>
    </location>
</feature>
<dbReference type="NCBIfam" id="TIGR01197">
    <property type="entry name" value="nramp"/>
    <property type="match status" value="1"/>
</dbReference>
<dbReference type="Pfam" id="PF07884">
    <property type="entry name" value="VKOR"/>
    <property type="match status" value="1"/>
</dbReference>
<evidence type="ECO:0000256" key="1">
    <source>
        <dbReference type="ARBA" id="ARBA00004141"/>
    </source>
</evidence>
<keyword evidence="3 6" id="KW-0812">Transmembrane</keyword>
<dbReference type="PRINTS" id="PR00447">
    <property type="entry name" value="NATRESASSCMP"/>
</dbReference>
<gene>
    <name evidence="8" type="ORF">PMAYCL1PPCAC_12569</name>
</gene>
<evidence type="ECO:0000313" key="8">
    <source>
        <dbReference type="EMBL" id="GMR42374.1"/>
    </source>
</evidence>
<evidence type="ECO:0000259" key="7">
    <source>
        <dbReference type="SMART" id="SM00756"/>
    </source>
</evidence>
<dbReference type="Pfam" id="PF01566">
    <property type="entry name" value="Nramp"/>
    <property type="match status" value="1"/>
</dbReference>